<organism evidence="2 3">
    <name type="scientific">Rhipicephalus sanguineus</name>
    <name type="common">Brown dog tick</name>
    <name type="synonym">Ixodes sanguineus</name>
    <dbReference type="NCBI Taxonomy" id="34632"/>
    <lineage>
        <taxon>Eukaryota</taxon>
        <taxon>Metazoa</taxon>
        <taxon>Ecdysozoa</taxon>
        <taxon>Arthropoda</taxon>
        <taxon>Chelicerata</taxon>
        <taxon>Arachnida</taxon>
        <taxon>Acari</taxon>
        <taxon>Parasitiformes</taxon>
        <taxon>Ixodida</taxon>
        <taxon>Ixodoidea</taxon>
        <taxon>Ixodidae</taxon>
        <taxon>Rhipicephalinae</taxon>
        <taxon>Rhipicephalus</taxon>
        <taxon>Rhipicephalus</taxon>
    </lineage>
</organism>
<dbReference type="Proteomes" id="UP000821837">
    <property type="component" value="Chromosome 8"/>
</dbReference>
<feature type="region of interest" description="Disordered" evidence="1">
    <location>
        <begin position="198"/>
        <end position="279"/>
    </location>
</feature>
<sequence>MSRVLLRGGAGPGFPPRGGDEQDQQLPSSLLDQELFECLREQLPCRARRGDDFAPEVVLEFVRSITELQGDDFKGRGAPPEHTEAMLMPHVPVDAFDLPYRANRDCQGRCVTRAPEGRHILDASLEALNCDPVPVLLPLVVNPRGASDTAVVANSVGSWNQRRLSAENTLRCLRLRSQPSSEGDQEKAVIAEALKDIRRRLEPSPQESSGETSGPSELEELMEESSLATTSEDTSSSQDNTGHNSGDSTSAETTEASEQPDVEAASEVHSGASGKSRCTPGFQSAATTYDLLSSVVSCLDPVVDHVEPLYTMRNVYQNIEQAYDTVFSSVPPFDAGMPLFLDEDPKQPADSCLACYDFTNHEYINQHERLPGGAFERFVSSSLKSDVDEQQQMASRVPDLLCGDDCQFQSSHVASQFQQVPLNAERGGVVQQADGASGGSSIIPSVDEKSFINFLFSTMSNDNAVEDEAGGQLDLFQINPNAVFLNENVDTVNGHVAPAVLADYNNNVFGFHDSMPGYQELATIDEADGHVEVSDEVQVLHTRRQFSEQTEGSTPALPTETSLARTATALPQIYQPDLGEKGHMTATQVFQVELSNMEPEFLRSLQGKNDDVNAEKGHLFAPSARVCDVLSTEPERNYDLLKSSPERCSWAKARTPFSDGNALNQELIPGAEEALKLRRRNGRNFFSDGNILGDAIGGGAQAAQEVSDEPTKPTSWYPRPAFDNYKDWMRLFAPLRPVFFRGQQLPPQKPPPLKPVFLRQPQRSLDDWIADGDVAAEATLNVNHGWAKKGRLPSNAPSCLTDDDLNTEDITSGVQEDKGMHMPLLMESRVPDDRQRMVATESSSSDANNSEAFGTSSCEDNKDSSCTATSLSASEDVEDSARTSTTAVSVAVPPRSLRHAASRLFENMDAEEPRNEPLVPLSSTGGAAVNWGTHCSTVSMTDEAEFDGTAPLFDFASAAPSEETIDVGGFNEVYPGTTKKTVAVRAMMPTIDEED</sequence>
<feature type="compositionally biased region" description="Low complexity" evidence="1">
    <location>
        <begin position="841"/>
        <end position="852"/>
    </location>
</feature>
<proteinExistence type="predicted"/>
<feature type="region of interest" description="Disordered" evidence="1">
    <location>
        <begin position="1"/>
        <end position="26"/>
    </location>
</feature>
<name>A0A9D4PHI6_RHISA</name>
<feature type="compositionally biased region" description="Polar residues" evidence="1">
    <location>
        <begin position="228"/>
        <end position="257"/>
    </location>
</feature>
<gene>
    <name evidence="2" type="ORF">HPB52_023016</name>
</gene>
<reference evidence="2" key="1">
    <citation type="journal article" date="2020" name="Cell">
        <title>Large-Scale Comparative Analyses of Tick Genomes Elucidate Their Genetic Diversity and Vector Capacities.</title>
        <authorList>
            <consortium name="Tick Genome and Microbiome Consortium (TIGMIC)"/>
            <person name="Jia N."/>
            <person name="Wang J."/>
            <person name="Shi W."/>
            <person name="Du L."/>
            <person name="Sun Y."/>
            <person name="Zhan W."/>
            <person name="Jiang J.F."/>
            <person name="Wang Q."/>
            <person name="Zhang B."/>
            <person name="Ji P."/>
            <person name="Bell-Sakyi L."/>
            <person name="Cui X.M."/>
            <person name="Yuan T.T."/>
            <person name="Jiang B.G."/>
            <person name="Yang W.F."/>
            <person name="Lam T.T."/>
            <person name="Chang Q.C."/>
            <person name="Ding S.J."/>
            <person name="Wang X.J."/>
            <person name="Zhu J.G."/>
            <person name="Ruan X.D."/>
            <person name="Zhao L."/>
            <person name="Wei J.T."/>
            <person name="Ye R.Z."/>
            <person name="Que T.C."/>
            <person name="Du C.H."/>
            <person name="Zhou Y.H."/>
            <person name="Cheng J.X."/>
            <person name="Dai P.F."/>
            <person name="Guo W.B."/>
            <person name="Han X.H."/>
            <person name="Huang E.J."/>
            <person name="Li L.F."/>
            <person name="Wei W."/>
            <person name="Gao Y.C."/>
            <person name="Liu J.Z."/>
            <person name="Shao H.Z."/>
            <person name="Wang X."/>
            <person name="Wang C.C."/>
            <person name="Yang T.C."/>
            <person name="Huo Q.B."/>
            <person name="Li W."/>
            <person name="Chen H.Y."/>
            <person name="Chen S.E."/>
            <person name="Zhou L.G."/>
            <person name="Ni X.B."/>
            <person name="Tian J.H."/>
            <person name="Sheng Y."/>
            <person name="Liu T."/>
            <person name="Pan Y.S."/>
            <person name="Xia L.Y."/>
            <person name="Li J."/>
            <person name="Zhao F."/>
            <person name="Cao W.C."/>
        </authorList>
    </citation>
    <scope>NUCLEOTIDE SEQUENCE</scope>
    <source>
        <strain evidence="2">Rsan-2018</strain>
    </source>
</reference>
<feature type="compositionally biased region" description="Polar residues" evidence="1">
    <location>
        <begin position="205"/>
        <end position="215"/>
    </location>
</feature>
<accession>A0A9D4PHI6</accession>
<evidence type="ECO:0000256" key="1">
    <source>
        <dbReference type="SAM" id="MobiDB-lite"/>
    </source>
</evidence>
<dbReference type="AlphaFoldDB" id="A0A9D4PHI6"/>
<evidence type="ECO:0000313" key="3">
    <source>
        <dbReference type="Proteomes" id="UP000821837"/>
    </source>
</evidence>
<feature type="compositionally biased region" description="Polar residues" evidence="1">
    <location>
        <begin position="853"/>
        <end position="873"/>
    </location>
</feature>
<comment type="caution">
    <text evidence="2">The sequence shown here is derived from an EMBL/GenBank/DDBJ whole genome shotgun (WGS) entry which is preliminary data.</text>
</comment>
<feature type="region of interest" description="Disordered" evidence="1">
    <location>
        <begin position="791"/>
        <end position="888"/>
    </location>
</feature>
<keyword evidence="3" id="KW-1185">Reference proteome</keyword>
<dbReference type="EMBL" id="JABSTV010001254">
    <property type="protein sequence ID" value="KAH7940302.1"/>
    <property type="molecule type" value="Genomic_DNA"/>
</dbReference>
<protein>
    <submittedName>
        <fullName evidence="2">Uncharacterized protein</fullName>
    </submittedName>
</protein>
<evidence type="ECO:0000313" key="2">
    <source>
        <dbReference type="EMBL" id="KAH7940302.1"/>
    </source>
</evidence>
<reference evidence="2" key="2">
    <citation type="submission" date="2021-09" db="EMBL/GenBank/DDBJ databases">
        <authorList>
            <person name="Jia N."/>
            <person name="Wang J."/>
            <person name="Shi W."/>
            <person name="Du L."/>
            <person name="Sun Y."/>
            <person name="Zhan W."/>
            <person name="Jiang J."/>
            <person name="Wang Q."/>
            <person name="Zhang B."/>
            <person name="Ji P."/>
            <person name="Sakyi L.B."/>
            <person name="Cui X."/>
            <person name="Yuan T."/>
            <person name="Jiang B."/>
            <person name="Yang W."/>
            <person name="Lam T.T.-Y."/>
            <person name="Chang Q."/>
            <person name="Ding S."/>
            <person name="Wang X."/>
            <person name="Zhu J."/>
            <person name="Ruan X."/>
            <person name="Zhao L."/>
            <person name="Wei J."/>
            <person name="Que T."/>
            <person name="Du C."/>
            <person name="Cheng J."/>
            <person name="Dai P."/>
            <person name="Han X."/>
            <person name="Huang E."/>
            <person name="Gao Y."/>
            <person name="Liu J."/>
            <person name="Shao H."/>
            <person name="Ye R."/>
            <person name="Li L."/>
            <person name="Wei W."/>
            <person name="Wang X."/>
            <person name="Wang C."/>
            <person name="Huo Q."/>
            <person name="Li W."/>
            <person name="Guo W."/>
            <person name="Chen H."/>
            <person name="Chen S."/>
            <person name="Zhou L."/>
            <person name="Zhou L."/>
            <person name="Ni X."/>
            <person name="Tian J."/>
            <person name="Zhou Y."/>
            <person name="Sheng Y."/>
            <person name="Liu T."/>
            <person name="Pan Y."/>
            <person name="Xia L."/>
            <person name="Li J."/>
            <person name="Zhao F."/>
            <person name="Cao W."/>
        </authorList>
    </citation>
    <scope>NUCLEOTIDE SEQUENCE</scope>
    <source>
        <strain evidence="2">Rsan-2018</strain>
        <tissue evidence="2">Larvae</tissue>
    </source>
</reference>